<proteinExistence type="predicted"/>
<dbReference type="GO" id="GO:0009253">
    <property type="term" value="P:peptidoglycan catabolic process"/>
    <property type="evidence" value="ECO:0007669"/>
    <property type="project" value="TreeGrafter"/>
</dbReference>
<dbReference type="InterPro" id="IPR043426">
    <property type="entry name" value="MltB-like"/>
</dbReference>
<organism evidence="4 5">
    <name type="scientific">Oceanisphaera profunda</name>
    <dbReference type="NCBI Taxonomy" id="1416627"/>
    <lineage>
        <taxon>Bacteria</taxon>
        <taxon>Pseudomonadati</taxon>
        <taxon>Pseudomonadota</taxon>
        <taxon>Gammaproteobacteria</taxon>
        <taxon>Aeromonadales</taxon>
        <taxon>Aeromonadaceae</taxon>
        <taxon>Oceanisphaera</taxon>
    </lineage>
</organism>
<evidence type="ECO:0000256" key="1">
    <source>
        <dbReference type="PIRSR" id="PIRSR611757-1"/>
    </source>
</evidence>
<accession>A0A1Y0D6W1</accession>
<dbReference type="PANTHER" id="PTHR30163">
    <property type="entry name" value="MEMBRANE-BOUND LYTIC MUREIN TRANSGLYCOSYLASE B"/>
    <property type="match status" value="1"/>
</dbReference>
<keyword evidence="2" id="KW-0732">Signal</keyword>
<dbReference type="RefSeq" id="WP_087037651.1">
    <property type="nucleotide sequence ID" value="NZ_CP021377.1"/>
</dbReference>
<dbReference type="InterPro" id="IPR011757">
    <property type="entry name" value="Lytic_transglycosylase_MltB"/>
</dbReference>
<dbReference type="OrthoDB" id="9772911at2"/>
<dbReference type="InterPro" id="IPR023346">
    <property type="entry name" value="Lysozyme-like_dom_sf"/>
</dbReference>
<dbReference type="Gene3D" id="1.10.530.10">
    <property type="match status" value="1"/>
</dbReference>
<protein>
    <submittedName>
        <fullName evidence="4">Lytic murein transglycosylase B</fullName>
    </submittedName>
</protein>
<evidence type="ECO:0000256" key="2">
    <source>
        <dbReference type="SAM" id="SignalP"/>
    </source>
</evidence>
<dbReference type="Proteomes" id="UP000243937">
    <property type="component" value="Chromosome"/>
</dbReference>
<feature type="domain" description="Transglycosylase SLT" evidence="3">
    <location>
        <begin position="29"/>
        <end position="315"/>
    </location>
</feature>
<evidence type="ECO:0000259" key="3">
    <source>
        <dbReference type="Pfam" id="PF13406"/>
    </source>
</evidence>
<dbReference type="KEGG" id="opf:CBP31_12130"/>
<sequence>MRFALLSAALLLTPAAMAQDTNPEQAAWIDQLASKFEIPASELNAALGQATYQQSIIDAMTRPAEAKPWSQYRPIFLTEKRINDGVKFWHDHKELLDQAVATSKVPAEIITAIIGVETSYGANMGSYKVLDALYTLGFHYPPRGEFFRSEFGHYLALAKEQGWDLDSQKGSYAGAMGMGQFISSSYRHYAIDADSDGVRNLFVADDAVGSVGNYFYEHDWHLGEDVAYPATVNAANVAAADALIESTLEINHNWAEFVAAGIVIDSELDAQTPVKLIKLDGVDGPEYWVVRHNFYVITRYNRSPLYAMAVYQLSEQLKNAYEKSL</sequence>
<feature type="chain" id="PRO_5012304773" evidence="2">
    <location>
        <begin position="19"/>
        <end position="325"/>
    </location>
</feature>
<dbReference type="GO" id="GO:0008933">
    <property type="term" value="F:peptidoglycan lytic transglycosylase activity"/>
    <property type="evidence" value="ECO:0007669"/>
    <property type="project" value="TreeGrafter"/>
</dbReference>
<reference evidence="4 5" key="1">
    <citation type="journal article" date="2014" name="Int. J. Syst. Evol. Microbiol.">
        <title>Oceanisphaera profunda sp. nov., a marine bacterium isolated from deep-sea sediment, and emended description of the genus Oceanisphaera.</title>
        <authorList>
            <person name="Xu Z."/>
            <person name="Zhang X.Y."/>
            <person name="Su H.N."/>
            <person name="Yu Z.C."/>
            <person name="Liu C."/>
            <person name="Li H."/>
            <person name="Chen X.L."/>
            <person name="Song X.Y."/>
            <person name="Xie B.B."/>
            <person name="Qin Q.L."/>
            <person name="Zhou B.C."/>
            <person name="Shi M."/>
            <person name="Huang Y."/>
            <person name="Zhang Y.Z."/>
        </authorList>
    </citation>
    <scope>NUCLEOTIDE SEQUENCE [LARGE SCALE GENOMIC DNA]</scope>
    <source>
        <strain evidence="4 5">SM1222</strain>
    </source>
</reference>
<dbReference type="AlphaFoldDB" id="A0A1Y0D6W1"/>
<dbReference type="NCBIfam" id="TIGR02282">
    <property type="entry name" value="MltB"/>
    <property type="match status" value="1"/>
</dbReference>
<dbReference type="EMBL" id="CP021377">
    <property type="protein sequence ID" value="ART83278.1"/>
    <property type="molecule type" value="Genomic_DNA"/>
</dbReference>
<dbReference type="CDD" id="cd13399">
    <property type="entry name" value="Slt35-like"/>
    <property type="match status" value="1"/>
</dbReference>
<keyword evidence="5" id="KW-1185">Reference proteome</keyword>
<name>A0A1Y0D6W1_9GAMM</name>
<dbReference type="Pfam" id="PF13406">
    <property type="entry name" value="SLT_2"/>
    <property type="match status" value="1"/>
</dbReference>
<gene>
    <name evidence="4" type="ORF">CBP31_12130</name>
</gene>
<feature type="signal peptide" evidence="2">
    <location>
        <begin position="1"/>
        <end position="18"/>
    </location>
</feature>
<evidence type="ECO:0000313" key="5">
    <source>
        <dbReference type="Proteomes" id="UP000243937"/>
    </source>
</evidence>
<dbReference type="FunFam" id="1.10.8.350:FF:000001">
    <property type="entry name" value="Lytic murein transglycosylase B"/>
    <property type="match status" value="1"/>
</dbReference>
<evidence type="ECO:0000313" key="4">
    <source>
        <dbReference type="EMBL" id="ART83278.1"/>
    </source>
</evidence>
<dbReference type="InterPro" id="IPR031304">
    <property type="entry name" value="SLT_2"/>
</dbReference>
<dbReference type="Gene3D" id="1.10.8.350">
    <property type="entry name" value="Bacterial muramidase"/>
    <property type="match status" value="1"/>
</dbReference>
<dbReference type="PANTHER" id="PTHR30163:SF9">
    <property type="entry name" value="MEMBRANE-BOUND LYTIC MUREIN TRANSGLYCOSYLASE B"/>
    <property type="match status" value="1"/>
</dbReference>
<dbReference type="SUPFAM" id="SSF53955">
    <property type="entry name" value="Lysozyme-like"/>
    <property type="match status" value="1"/>
</dbReference>
<feature type="active site" evidence="1">
    <location>
        <position position="117"/>
    </location>
</feature>